<dbReference type="AlphaFoldDB" id="A0A3P7JN09"/>
<dbReference type="InterPro" id="IPR013759">
    <property type="entry name" value="Topo_IIA_B_C"/>
</dbReference>
<dbReference type="InterPro" id="IPR014721">
    <property type="entry name" value="Ribsml_uS5_D2-typ_fold_subgr"/>
</dbReference>
<dbReference type="InterPro" id="IPR020568">
    <property type="entry name" value="Ribosomal_Su5_D2-typ_SF"/>
</dbReference>
<dbReference type="Gene3D" id="3.40.50.670">
    <property type="match status" value="1"/>
</dbReference>
<dbReference type="Gene3D" id="3.30.1490.30">
    <property type="match status" value="1"/>
</dbReference>
<dbReference type="GO" id="GO:0000712">
    <property type="term" value="P:resolution of meiotic recombination intermediates"/>
    <property type="evidence" value="ECO:0007669"/>
    <property type="project" value="TreeGrafter"/>
</dbReference>
<dbReference type="Proteomes" id="UP000270094">
    <property type="component" value="Unassembled WGS sequence"/>
</dbReference>
<keyword evidence="5 10" id="KW-0547">Nucleotide-binding</keyword>
<dbReference type="GO" id="GO:0006265">
    <property type="term" value="P:DNA topological change"/>
    <property type="evidence" value="ECO:0007669"/>
    <property type="project" value="UniProtKB-UniRule"/>
</dbReference>
<evidence type="ECO:0000256" key="2">
    <source>
        <dbReference type="ARBA" id="ARBA00001913"/>
    </source>
</evidence>
<dbReference type="Gene3D" id="3.30.230.10">
    <property type="match status" value="1"/>
</dbReference>
<comment type="catalytic activity">
    <reaction evidence="1 10">
        <text>ATP-dependent breakage, passage and rejoining of double-stranded DNA.</text>
        <dbReference type="EC" id="5.6.2.2"/>
    </reaction>
</comment>
<dbReference type="GO" id="GO:0000819">
    <property type="term" value="P:sister chromatid segregation"/>
    <property type="evidence" value="ECO:0007669"/>
    <property type="project" value="TreeGrafter"/>
</dbReference>
<dbReference type="Pfam" id="PF00204">
    <property type="entry name" value="DNA_gyraseB"/>
    <property type="match status" value="1"/>
</dbReference>
<evidence type="ECO:0000256" key="8">
    <source>
        <dbReference type="ARBA" id="ARBA00023125"/>
    </source>
</evidence>
<sequence length="429" mass="49227">MVTESHDAVDGTRITFTPDLAKFGLTTFDHAICELFKKRTYDVAGTLRGVNVYYNGNLVEVPSFQEYVSLYSDDHSSNDVLYVNASRRWQWAVRKSPTGFQQISFVNNIATTGGGKHVDYIVDQIVNIIKPLVDSHLKNGIKKVAIKHQLCVFVNALIENPAFTSQTKDVLTTAVREFGSKCECDAERVQAWAIDSGLVDELTSEAQAKEDYMTTDFVLFKATASKEINHMMRILGLTYGENYSIAENRAKLRYGGIIILTDQDEDGSHIKGLIINFLYTFWPELLHSGFVQSFMTPLLKARNGSETISFYSMEEFKNWKVNTENADKYTVKYYKGLGTSTSKEAREYFSNFEKHLVNFRYEDEEDGESLRMVFDKRRADDRKQWINKMLETDCVDHTAVNEATYKEFVDNELFRYSLLDLKVSHFQMI</sequence>
<evidence type="ECO:0000256" key="4">
    <source>
        <dbReference type="ARBA" id="ARBA00011080"/>
    </source>
</evidence>
<feature type="domain" description="C-terminal associated" evidence="12">
    <location>
        <begin position="294"/>
        <end position="420"/>
    </location>
</feature>
<dbReference type="FunFam" id="3.30.1490.30:FF:000001">
    <property type="entry name" value="DNA topoisomerase 2"/>
    <property type="match status" value="1"/>
</dbReference>
<evidence type="ECO:0000256" key="6">
    <source>
        <dbReference type="ARBA" id="ARBA00022840"/>
    </source>
</evidence>
<accession>A0A3P7JN09</accession>
<organism evidence="13 14">
    <name type="scientific">Strongylus vulgaris</name>
    <name type="common">Blood worm</name>
    <dbReference type="NCBI Taxonomy" id="40348"/>
    <lineage>
        <taxon>Eukaryota</taxon>
        <taxon>Metazoa</taxon>
        <taxon>Ecdysozoa</taxon>
        <taxon>Nematoda</taxon>
        <taxon>Chromadorea</taxon>
        <taxon>Rhabditida</taxon>
        <taxon>Rhabditina</taxon>
        <taxon>Rhabditomorpha</taxon>
        <taxon>Strongyloidea</taxon>
        <taxon>Strongylidae</taxon>
        <taxon>Strongylus</taxon>
    </lineage>
</organism>
<dbReference type="InterPro" id="IPR013506">
    <property type="entry name" value="Topo_IIA_bsu_dom2"/>
</dbReference>
<dbReference type="SMART" id="SM00433">
    <property type="entry name" value="TOP2c"/>
    <property type="match status" value="1"/>
</dbReference>
<comment type="cofactor">
    <cofactor evidence="3">
        <name>Mg(2+)</name>
        <dbReference type="ChEBI" id="CHEBI:18420"/>
    </cofactor>
</comment>
<dbReference type="CDD" id="cd03481">
    <property type="entry name" value="TopoIIA_Trans_ScTopoIIA"/>
    <property type="match status" value="1"/>
</dbReference>
<dbReference type="PANTHER" id="PTHR10169">
    <property type="entry name" value="DNA TOPOISOMERASE/GYRASE"/>
    <property type="match status" value="1"/>
</dbReference>
<keyword evidence="9 10" id="KW-0413">Isomerase</keyword>
<evidence type="ECO:0000256" key="10">
    <source>
        <dbReference type="RuleBase" id="RU362094"/>
    </source>
</evidence>
<gene>
    <name evidence="13" type="ORF">SVUK_LOCUS12565</name>
</gene>
<dbReference type="SUPFAM" id="SSF54211">
    <property type="entry name" value="Ribosomal protein S5 domain 2-like"/>
    <property type="match status" value="1"/>
</dbReference>
<dbReference type="EMBL" id="UYYB01099541">
    <property type="protein sequence ID" value="VDM77567.1"/>
    <property type="molecule type" value="Genomic_DNA"/>
</dbReference>
<evidence type="ECO:0000259" key="11">
    <source>
        <dbReference type="Pfam" id="PF00204"/>
    </source>
</evidence>
<evidence type="ECO:0000313" key="14">
    <source>
        <dbReference type="Proteomes" id="UP000270094"/>
    </source>
</evidence>
<proteinExistence type="inferred from homology"/>
<dbReference type="SUPFAM" id="SSF56719">
    <property type="entry name" value="Type II DNA topoisomerase"/>
    <property type="match status" value="1"/>
</dbReference>
<dbReference type="PANTHER" id="PTHR10169:SF38">
    <property type="entry name" value="DNA TOPOISOMERASE 2"/>
    <property type="match status" value="1"/>
</dbReference>
<dbReference type="InterPro" id="IPR031660">
    <property type="entry name" value="TOPRIM_C"/>
</dbReference>
<dbReference type="InterPro" id="IPR036890">
    <property type="entry name" value="HATPase_C_sf"/>
</dbReference>
<keyword evidence="14" id="KW-1185">Reference proteome</keyword>
<dbReference type="PRINTS" id="PR00418">
    <property type="entry name" value="TPI2FAMILY"/>
</dbReference>
<evidence type="ECO:0000259" key="12">
    <source>
        <dbReference type="Pfam" id="PF16898"/>
    </source>
</evidence>
<comment type="similarity">
    <text evidence="4 10">Belongs to the type II topoisomerase family.</text>
</comment>
<keyword evidence="6 10" id="KW-0067">ATP-binding</keyword>
<reference evidence="13 14" key="1">
    <citation type="submission" date="2018-11" db="EMBL/GenBank/DDBJ databases">
        <authorList>
            <consortium name="Pathogen Informatics"/>
        </authorList>
    </citation>
    <scope>NUCLEOTIDE SEQUENCE [LARGE SCALE GENOMIC DNA]</scope>
</reference>
<dbReference type="FunFam" id="3.40.50.670:FF:000001">
    <property type="entry name" value="DNA topoisomerase 2"/>
    <property type="match status" value="1"/>
</dbReference>
<dbReference type="SUPFAM" id="SSF55874">
    <property type="entry name" value="ATPase domain of HSP90 chaperone/DNA topoisomerase II/histidine kinase"/>
    <property type="match status" value="1"/>
</dbReference>
<dbReference type="InterPro" id="IPR001154">
    <property type="entry name" value="TopoII_euk"/>
</dbReference>
<dbReference type="InterPro" id="IPR050634">
    <property type="entry name" value="DNA_Topoisomerase_II"/>
</dbReference>
<dbReference type="GO" id="GO:0005524">
    <property type="term" value="F:ATP binding"/>
    <property type="evidence" value="ECO:0007669"/>
    <property type="project" value="UniProtKB-UniRule"/>
</dbReference>
<dbReference type="EC" id="5.6.2.2" evidence="10"/>
<keyword evidence="8 10" id="KW-0238">DNA-binding</keyword>
<dbReference type="GO" id="GO:0003677">
    <property type="term" value="F:DNA binding"/>
    <property type="evidence" value="ECO:0007669"/>
    <property type="project" value="UniProtKB-UniRule"/>
</dbReference>
<evidence type="ECO:0000256" key="5">
    <source>
        <dbReference type="ARBA" id="ARBA00022741"/>
    </source>
</evidence>
<keyword evidence="7 10" id="KW-0799">Topoisomerase</keyword>
<feature type="domain" description="DNA topoisomerase type IIA subunit B" evidence="11">
    <location>
        <begin position="66"/>
        <end position="176"/>
    </location>
</feature>
<dbReference type="Gene3D" id="3.30.565.10">
    <property type="entry name" value="Histidine kinase-like ATPase, C-terminal domain"/>
    <property type="match status" value="1"/>
</dbReference>
<name>A0A3P7JN09_STRVU</name>
<dbReference type="GO" id="GO:0003918">
    <property type="term" value="F:DNA topoisomerase type II (double strand cut, ATP-hydrolyzing) activity"/>
    <property type="evidence" value="ECO:0007669"/>
    <property type="project" value="UniProtKB-UniRule"/>
</dbReference>
<comment type="function">
    <text evidence="10">Control of topological states of DNA by transient breakage and subsequent rejoining of DNA strands. Topoisomerase II makes double-strand breaks.</text>
</comment>
<comment type="cofactor">
    <cofactor evidence="2">
        <name>Ca(2+)</name>
        <dbReference type="ChEBI" id="CHEBI:29108"/>
    </cofactor>
</comment>
<dbReference type="PRINTS" id="PR01158">
    <property type="entry name" value="TOPISMRASEII"/>
</dbReference>
<evidence type="ECO:0000313" key="13">
    <source>
        <dbReference type="EMBL" id="VDM77567.1"/>
    </source>
</evidence>
<dbReference type="InterPro" id="IPR013760">
    <property type="entry name" value="Topo_IIA-like_dom_sf"/>
</dbReference>
<dbReference type="Pfam" id="PF16898">
    <property type="entry name" value="TOPRIM_C"/>
    <property type="match status" value="1"/>
</dbReference>
<dbReference type="GO" id="GO:0005634">
    <property type="term" value="C:nucleus"/>
    <property type="evidence" value="ECO:0007669"/>
    <property type="project" value="TreeGrafter"/>
</dbReference>
<dbReference type="OrthoDB" id="276498at2759"/>
<evidence type="ECO:0000256" key="9">
    <source>
        <dbReference type="ARBA" id="ARBA00023235"/>
    </source>
</evidence>
<evidence type="ECO:0000256" key="1">
    <source>
        <dbReference type="ARBA" id="ARBA00000185"/>
    </source>
</evidence>
<protein>
    <recommendedName>
        <fullName evidence="10">DNA topoisomerase 2</fullName>
        <ecNumber evidence="10">5.6.2.2</ecNumber>
    </recommendedName>
</protein>
<comment type="subunit">
    <text evidence="10">Homodimer.</text>
</comment>
<evidence type="ECO:0000256" key="7">
    <source>
        <dbReference type="ARBA" id="ARBA00023029"/>
    </source>
</evidence>
<dbReference type="InterPro" id="IPR001241">
    <property type="entry name" value="Topo_IIA"/>
</dbReference>
<evidence type="ECO:0000256" key="3">
    <source>
        <dbReference type="ARBA" id="ARBA00001946"/>
    </source>
</evidence>